<organism evidence="1">
    <name type="scientific">Tanacetum cinerariifolium</name>
    <name type="common">Dalmatian daisy</name>
    <name type="synonym">Chrysanthemum cinerariifolium</name>
    <dbReference type="NCBI Taxonomy" id="118510"/>
    <lineage>
        <taxon>Eukaryota</taxon>
        <taxon>Viridiplantae</taxon>
        <taxon>Streptophyta</taxon>
        <taxon>Embryophyta</taxon>
        <taxon>Tracheophyta</taxon>
        <taxon>Spermatophyta</taxon>
        <taxon>Magnoliopsida</taxon>
        <taxon>eudicotyledons</taxon>
        <taxon>Gunneridae</taxon>
        <taxon>Pentapetalae</taxon>
        <taxon>asterids</taxon>
        <taxon>campanulids</taxon>
        <taxon>Asterales</taxon>
        <taxon>Asteraceae</taxon>
        <taxon>Asteroideae</taxon>
        <taxon>Anthemideae</taxon>
        <taxon>Anthemidinae</taxon>
        <taxon>Tanacetum</taxon>
    </lineage>
</organism>
<protein>
    <submittedName>
        <fullName evidence="1">Uncharacterized protein</fullName>
    </submittedName>
</protein>
<dbReference type="AlphaFoldDB" id="A0A699WW64"/>
<proteinExistence type="predicted"/>
<accession>A0A699WW64</accession>
<evidence type="ECO:0000313" key="1">
    <source>
        <dbReference type="EMBL" id="GFD51737.1"/>
    </source>
</evidence>
<sequence>DVFLLFFDGVHPGTLSGLVVGRFRSFIMVADSGRVATSAGVEARLEQRNGQSLQET</sequence>
<gene>
    <name evidence="1" type="ORF">Tci_923706</name>
</gene>
<dbReference type="EMBL" id="BKCJ011773663">
    <property type="protein sequence ID" value="GFD51737.1"/>
    <property type="molecule type" value="Genomic_DNA"/>
</dbReference>
<name>A0A699WW64_TANCI</name>
<reference evidence="1" key="1">
    <citation type="journal article" date="2019" name="Sci. Rep.">
        <title>Draft genome of Tanacetum cinerariifolium, the natural source of mosquito coil.</title>
        <authorList>
            <person name="Yamashiro T."/>
            <person name="Shiraishi A."/>
            <person name="Satake H."/>
            <person name="Nakayama K."/>
        </authorList>
    </citation>
    <scope>NUCLEOTIDE SEQUENCE</scope>
</reference>
<feature type="non-terminal residue" evidence="1">
    <location>
        <position position="1"/>
    </location>
</feature>
<comment type="caution">
    <text evidence="1">The sequence shown here is derived from an EMBL/GenBank/DDBJ whole genome shotgun (WGS) entry which is preliminary data.</text>
</comment>